<dbReference type="EMBL" id="MU005764">
    <property type="protein sequence ID" value="KAF2715562.1"/>
    <property type="molecule type" value="Genomic_DNA"/>
</dbReference>
<reference evidence="2" key="1">
    <citation type="journal article" date="2020" name="Stud. Mycol.">
        <title>101 Dothideomycetes genomes: a test case for predicting lifestyles and emergence of pathogens.</title>
        <authorList>
            <person name="Haridas S."/>
            <person name="Albert R."/>
            <person name="Binder M."/>
            <person name="Bloem J."/>
            <person name="Labutti K."/>
            <person name="Salamov A."/>
            <person name="Andreopoulos B."/>
            <person name="Baker S."/>
            <person name="Barry K."/>
            <person name="Bills G."/>
            <person name="Bluhm B."/>
            <person name="Cannon C."/>
            <person name="Castanera R."/>
            <person name="Culley D."/>
            <person name="Daum C."/>
            <person name="Ezra D."/>
            <person name="Gonzalez J."/>
            <person name="Henrissat B."/>
            <person name="Kuo A."/>
            <person name="Liang C."/>
            <person name="Lipzen A."/>
            <person name="Lutzoni F."/>
            <person name="Magnuson J."/>
            <person name="Mondo S."/>
            <person name="Nolan M."/>
            <person name="Ohm R."/>
            <person name="Pangilinan J."/>
            <person name="Park H.-J."/>
            <person name="Ramirez L."/>
            <person name="Alfaro M."/>
            <person name="Sun H."/>
            <person name="Tritt A."/>
            <person name="Yoshinaga Y."/>
            <person name="Zwiers L.-H."/>
            <person name="Turgeon B."/>
            <person name="Goodwin S."/>
            <person name="Spatafora J."/>
            <person name="Crous P."/>
            <person name="Grigoriev I."/>
        </authorList>
    </citation>
    <scope>NUCLEOTIDE SEQUENCE</scope>
    <source>
        <strain evidence="2">CBS 279.74</strain>
    </source>
</reference>
<evidence type="ECO:0000313" key="3">
    <source>
        <dbReference type="Proteomes" id="UP000799428"/>
    </source>
</evidence>
<keyword evidence="1" id="KW-0812">Transmembrane</keyword>
<keyword evidence="3" id="KW-1185">Reference proteome</keyword>
<dbReference type="AlphaFoldDB" id="A0A6G1KSV0"/>
<gene>
    <name evidence="2" type="ORF">K504DRAFT_29173</name>
</gene>
<keyword evidence="1" id="KW-1133">Transmembrane helix</keyword>
<evidence type="ECO:0000256" key="1">
    <source>
        <dbReference type="SAM" id="Phobius"/>
    </source>
</evidence>
<evidence type="ECO:0000313" key="2">
    <source>
        <dbReference type="EMBL" id="KAF2715562.1"/>
    </source>
</evidence>
<sequence>MVAYFWGYGALVWVSSSSFLFPGRGREETMTKFRGPCAGTGLPMALGDCNDKWPRDELGWNLETRAASRDELCFGEPKLTAAAQRTTQGQERVGRQ</sequence>
<organism evidence="2 3">
    <name type="scientific">Pleomassaria siparia CBS 279.74</name>
    <dbReference type="NCBI Taxonomy" id="1314801"/>
    <lineage>
        <taxon>Eukaryota</taxon>
        <taxon>Fungi</taxon>
        <taxon>Dikarya</taxon>
        <taxon>Ascomycota</taxon>
        <taxon>Pezizomycotina</taxon>
        <taxon>Dothideomycetes</taxon>
        <taxon>Pleosporomycetidae</taxon>
        <taxon>Pleosporales</taxon>
        <taxon>Pleomassariaceae</taxon>
        <taxon>Pleomassaria</taxon>
    </lineage>
</organism>
<name>A0A6G1KSV0_9PLEO</name>
<feature type="transmembrane region" description="Helical" evidence="1">
    <location>
        <begin position="6"/>
        <end position="23"/>
    </location>
</feature>
<accession>A0A6G1KSV0</accession>
<keyword evidence="1" id="KW-0472">Membrane</keyword>
<proteinExistence type="predicted"/>
<protein>
    <submittedName>
        <fullName evidence="2">Uncharacterized protein</fullName>
    </submittedName>
</protein>
<dbReference type="Proteomes" id="UP000799428">
    <property type="component" value="Unassembled WGS sequence"/>
</dbReference>